<dbReference type="STRING" id="1088818.A0A2H9ZUU3"/>
<organism evidence="2 3">
    <name type="scientific">Apostasia shenzhenica</name>
    <dbReference type="NCBI Taxonomy" id="1088818"/>
    <lineage>
        <taxon>Eukaryota</taxon>
        <taxon>Viridiplantae</taxon>
        <taxon>Streptophyta</taxon>
        <taxon>Embryophyta</taxon>
        <taxon>Tracheophyta</taxon>
        <taxon>Spermatophyta</taxon>
        <taxon>Magnoliopsida</taxon>
        <taxon>Liliopsida</taxon>
        <taxon>Asparagales</taxon>
        <taxon>Orchidaceae</taxon>
        <taxon>Apostasioideae</taxon>
        <taxon>Apostasia</taxon>
    </lineage>
</organism>
<sequence>MDGGMVEVIGSKGCSRLFVHTSESVSSISGMKSSEFMSPSSSALSGLFSPSAVGPFSGLVICVTGLSKEARLQVMAATERLGGQYSSSLHPKCTHLVVQSCVGRKFEHALKHGRRNSLFVVTLGWFVDSVRRNMRLNESLYNVKSVGENGIHTGESDRLFGFPGFERSCIPRTYNGEDRSSSGINTTLQLHRQPLCKDSGHRSIFSNDHIYIDADVSQDLKKKVVDAVTREGATFLDRWYVGSPASYIVCESSSIQRYIGPANSLVTPIWILRSATEKCLQRLVHLSPDLVRHVGMMLENNQAGQNGQDTNDGSLCPIVLHSRKSHVYEKSEHTLEKRQRNIELAKNGVRNRRAHRMQSCQMPLHPITPSSLLEAVCWSVSEPTSSACIFTESSEMEDATSVFYDARGDGRDSEVSMEPFTRPLRESEKGEVIFKYHFLTVLFPIDRYGEFGPSSRTFFKDGGFTFLEILDHIYAFYQENLSAEEIQVAIHTDSRHADRLRSIYATKESVGQGYVQYRRVDFLGSRRCFEALKRISGQNNSTCYELLLRA</sequence>
<proteinExistence type="predicted"/>
<evidence type="ECO:0000259" key="1">
    <source>
        <dbReference type="PROSITE" id="PS50172"/>
    </source>
</evidence>
<dbReference type="InterPro" id="IPR059215">
    <property type="entry name" value="BRCT2_TopBP1-like"/>
</dbReference>
<dbReference type="Pfam" id="PF12738">
    <property type="entry name" value="PTCB-BRCT"/>
    <property type="match status" value="1"/>
</dbReference>
<dbReference type="PANTHER" id="PTHR47576">
    <property type="entry name" value="BRCT DOMAIN DNA REPAIR PROTEIN-RELATED"/>
    <property type="match status" value="1"/>
</dbReference>
<dbReference type="InterPro" id="IPR001357">
    <property type="entry name" value="BRCT_dom"/>
</dbReference>
<feature type="domain" description="BRCT" evidence="1">
    <location>
        <begin position="200"/>
        <end position="274"/>
    </location>
</feature>
<protein>
    <recommendedName>
        <fullName evidence="1">BRCT domain-containing protein</fullName>
    </recommendedName>
</protein>
<evidence type="ECO:0000313" key="2">
    <source>
        <dbReference type="EMBL" id="PKA47057.1"/>
    </source>
</evidence>
<name>A0A2H9ZUU3_9ASPA</name>
<dbReference type="PANTHER" id="PTHR47576:SF2">
    <property type="entry name" value="BRCT DOMAIN DNA REPAIR PROTEIN-RELATED"/>
    <property type="match status" value="1"/>
</dbReference>
<dbReference type="Pfam" id="PF20415">
    <property type="entry name" value="DUF6699"/>
    <property type="match status" value="1"/>
</dbReference>
<dbReference type="SUPFAM" id="SSF52113">
    <property type="entry name" value="BRCT domain"/>
    <property type="match status" value="1"/>
</dbReference>
<dbReference type="Proteomes" id="UP000236161">
    <property type="component" value="Unassembled WGS sequence"/>
</dbReference>
<dbReference type="PROSITE" id="PS50172">
    <property type="entry name" value="BRCT"/>
    <property type="match status" value="2"/>
</dbReference>
<dbReference type="InterPro" id="IPR046522">
    <property type="entry name" value="DUF6699"/>
</dbReference>
<feature type="domain" description="BRCT" evidence="1">
    <location>
        <begin position="51"/>
        <end position="143"/>
    </location>
</feature>
<gene>
    <name evidence="2" type="ORF">AXF42_Ash011731</name>
</gene>
<dbReference type="AlphaFoldDB" id="A0A2H9ZUU3"/>
<reference evidence="2 3" key="1">
    <citation type="journal article" date="2017" name="Nature">
        <title>The Apostasia genome and the evolution of orchids.</title>
        <authorList>
            <person name="Zhang G.Q."/>
            <person name="Liu K.W."/>
            <person name="Li Z."/>
            <person name="Lohaus R."/>
            <person name="Hsiao Y.Y."/>
            <person name="Niu S.C."/>
            <person name="Wang J.Y."/>
            <person name="Lin Y.C."/>
            <person name="Xu Q."/>
            <person name="Chen L.J."/>
            <person name="Yoshida K."/>
            <person name="Fujiwara S."/>
            <person name="Wang Z.W."/>
            <person name="Zhang Y.Q."/>
            <person name="Mitsuda N."/>
            <person name="Wang M."/>
            <person name="Liu G.H."/>
            <person name="Pecoraro L."/>
            <person name="Huang H.X."/>
            <person name="Xiao X.J."/>
            <person name="Lin M."/>
            <person name="Wu X.Y."/>
            <person name="Wu W.L."/>
            <person name="Chen Y.Y."/>
            <person name="Chang S.B."/>
            <person name="Sakamoto S."/>
            <person name="Ohme-Takagi M."/>
            <person name="Yagi M."/>
            <person name="Zeng S.J."/>
            <person name="Shen C.Y."/>
            <person name="Yeh C.M."/>
            <person name="Luo Y.B."/>
            <person name="Tsai W.C."/>
            <person name="Van de Peer Y."/>
            <person name="Liu Z.J."/>
        </authorList>
    </citation>
    <scope>NUCLEOTIDE SEQUENCE [LARGE SCALE GENOMIC DNA]</scope>
    <source>
        <strain evidence="3">cv. Shenzhen</strain>
        <tissue evidence="2">Stem</tissue>
    </source>
</reference>
<dbReference type="InterPro" id="IPR036420">
    <property type="entry name" value="BRCT_dom_sf"/>
</dbReference>
<dbReference type="SMART" id="SM00292">
    <property type="entry name" value="BRCT"/>
    <property type="match status" value="2"/>
</dbReference>
<dbReference type="Gene3D" id="3.40.50.10190">
    <property type="entry name" value="BRCT domain"/>
    <property type="match status" value="1"/>
</dbReference>
<dbReference type="CDD" id="cd17731">
    <property type="entry name" value="BRCT_TopBP1_rpt2_like"/>
    <property type="match status" value="1"/>
</dbReference>
<keyword evidence="3" id="KW-1185">Reference proteome</keyword>
<accession>A0A2H9ZUU3</accession>
<dbReference type="EMBL" id="KZ453612">
    <property type="protein sequence ID" value="PKA47057.1"/>
    <property type="molecule type" value="Genomic_DNA"/>
</dbReference>
<dbReference type="OrthoDB" id="251770at2759"/>
<evidence type="ECO:0000313" key="3">
    <source>
        <dbReference type="Proteomes" id="UP000236161"/>
    </source>
</evidence>